<feature type="signal peptide" evidence="1">
    <location>
        <begin position="1"/>
        <end position="16"/>
    </location>
</feature>
<keyword evidence="3" id="KW-1185">Reference proteome</keyword>
<gene>
    <name evidence="2" type="ORF">SEVIR_3G378951v2</name>
</gene>
<evidence type="ECO:0000313" key="3">
    <source>
        <dbReference type="Proteomes" id="UP000298652"/>
    </source>
</evidence>
<feature type="chain" id="PRO_5020574094" description="Bifunctional inhibitor/plant lipid transfer protein/seed storage helical domain-containing protein" evidence="1">
    <location>
        <begin position="17"/>
        <end position="41"/>
    </location>
</feature>
<reference evidence="2" key="1">
    <citation type="submission" date="2019-03" db="EMBL/GenBank/DDBJ databases">
        <title>WGS assembly of Setaria viridis.</title>
        <authorList>
            <person name="Huang P."/>
            <person name="Jenkins J."/>
            <person name="Grimwood J."/>
            <person name="Barry K."/>
            <person name="Healey A."/>
            <person name="Mamidi S."/>
            <person name="Sreedasyam A."/>
            <person name="Shu S."/>
            <person name="Feldman M."/>
            <person name="Wu J."/>
            <person name="Yu Y."/>
            <person name="Chen C."/>
            <person name="Johnson J."/>
            <person name="Rokhsar D."/>
            <person name="Baxter I."/>
            <person name="Schmutz J."/>
            <person name="Brutnell T."/>
            <person name="Kellogg E."/>
        </authorList>
    </citation>
    <scope>NUCLEOTIDE SEQUENCE [LARGE SCALE GENOMIC DNA]</scope>
</reference>
<accession>A0A4U6VLQ9</accession>
<organism evidence="2 3">
    <name type="scientific">Setaria viridis</name>
    <name type="common">Green bristlegrass</name>
    <name type="synonym">Setaria italica subsp. viridis</name>
    <dbReference type="NCBI Taxonomy" id="4556"/>
    <lineage>
        <taxon>Eukaryota</taxon>
        <taxon>Viridiplantae</taxon>
        <taxon>Streptophyta</taxon>
        <taxon>Embryophyta</taxon>
        <taxon>Tracheophyta</taxon>
        <taxon>Spermatophyta</taxon>
        <taxon>Magnoliopsida</taxon>
        <taxon>Liliopsida</taxon>
        <taxon>Poales</taxon>
        <taxon>Poaceae</taxon>
        <taxon>PACMAD clade</taxon>
        <taxon>Panicoideae</taxon>
        <taxon>Panicodae</taxon>
        <taxon>Paniceae</taxon>
        <taxon>Cenchrinae</taxon>
        <taxon>Setaria</taxon>
    </lineage>
</organism>
<sequence>MCSFCILSFLAGSCVAQAGINLLPPCALALAPTPGTTICHQ</sequence>
<evidence type="ECO:0000256" key="1">
    <source>
        <dbReference type="SAM" id="SignalP"/>
    </source>
</evidence>
<dbReference type="AlphaFoldDB" id="A0A4U6VLQ9"/>
<evidence type="ECO:0008006" key="4">
    <source>
        <dbReference type="Google" id="ProtNLM"/>
    </source>
</evidence>
<name>A0A4U6VLQ9_SETVI</name>
<protein>
    <recommendedName>
        <fullName evidence="4">Bifunctional inhibitor/plant lipid transfer protein/seed storage helical domain-containing protein</fullName>
    </recommendedName>
</protein>
<keyword evidence="1" id="KW-0732">Signal</keyword>
<proteinExistence type="predicted"/>
<evidence type="ECO:0000313" key="2">
    <source>
        <dbReference type="EMBL" id="TKW29173.1"/>
    </source>
</evidence>
<dbReference type="EMBL" id="CM016554">
    <property type="protein sequence ID" value="TKW29173.1"/>
    <property type="molecule type" value="Genomic_DNA"/>
</dbReference>
<dbReference type="Gramene" id="TKW29173">
    <property type="protein sequence ID" value="TKW29173"/>
    <property type="gene ID" value="SEVIR_3G378951v2"/>
</dbReference>
<dbReference type="Proteomes" id="UP000298652">
    <property type="component" value="Chromosome 3"/>
</dbReference>